<dbReference type="EMBL" id="CP063845">
    <property type="protein sequence ID" value="UFP93627.1"/>
    <property type="molecule type" value="Genomic_DNA"/>
</dbReference>
<dbReference type="RefSeq" id="WP_230840679.1">
    <property type="nucleotide sequence ID" value="NZ_CP063845.1"/>
</dbReference>
<reference evidence="1 2" key="1">
    <citation type="journal article" date="2021" name="Genome Biol. Evol.">
        <title>Complete Genome Sequencing of a Novel Gloeobacter Species from a Waterfall Cave in Mexico.</title>
        <authorList>
            <person name="Saw J.H."/>
            <person name="Cardona T."/>
            <person name="Montejano G."/>
        </authorList>
    </citation>
    <scope>NUCLEOTIDE SEQUENCE [LARGE SCALE GENOMIC DNA]</scope>
    <source>
        <strain evidence="1">MG652769</strain>
    </source>
</reference>
<sequence>MEAKLLRIERTVVFYRYLGRGRVFKSLCHIWEVWCEREDGQLATLSSCFPVRYGFYRSEREARRDATAFARSRVLPPESQA</sequence>
<organism evidence="1 2">
    <name type="scientific">Gloeobacter morelensis MG652769</name>
    <dbReference type="NCBI Taxonomy" id="2781736"/>
    <lineage>
        <taxon>Bacteria</taxon>
        <taxon>Bacillati</taxon>
        <taxon>Cyanobacteriota</taxon>
        <taxon>Cyanophyceae</taxon>
        <taxon>Gloeobacterales</taxon>
        <taxon>Gloeobacteraceae</taxon>
        <taxon>Gloeobacter</taxon>
        <taxon>Gloeobacter morelensis</taxon>
    </lineage>
</organism>
<proteinExistence type="predicted"/>
<keyword evidence="2" id="KW-1185">Reference proteome</keyword>
<dbReference type="Proteomes" id="UP001054846">
    <property type="component" value="Chromosome"/>
</dbReference>
<evidence type="ECO:0000313" key="2">
    <source>
        <dbReference type="Proteomes" id="UP001054846"/>
    </source>
</evidence>
<gene>
    <name evidence="1" type="ORF">ISF26_17830</name>
</gene>
<evidence type="ECO:0000313" key="1">
    <source>
        <dbReference type="EMBL" id="UFP93627.1"/>
    </source>
</evidence>
<accession>A0ABY3PJ94</accession>
<name>A0ABY3PJ94_9CYAN</name>
<protein>
    <recommendedName>
        <fullName evidence="3">WGR domain-containing protein</fullName>
    </recommendedName>
</protein>
<evidence type="ECO:0008006" key="3">
    <source>
        <dbReference type="Google" id="ProtNLM"/>
    </source>
</evidence>